<evidence type="ECO:0000256" key="2">
    <source>
        <dbReference type="ARBA" id="ARBA00022729"/>
    </source>
</evidence>
<evidence type="ECO:0000256" key="3">
    <source>
        <dbReference type="ARBA" id="ARBA00023002"/>
    </source>
</evidence>
<dbReference type="CDD" id="cd06327">
    <property type="entry name" value="PBP1_SBP-like"/>
    <property type="match status" value="1"/>
</dbReference>
<gene>
    <name evidence="6" type="ORF">BHE90_017812</name>
</gene>
<evidence type="ECO:0000256" key="1">
    <source>
        <dbReference type="ARBA" id="ARBA00022630"/>
    </source>
</evidence>
<feature type="non-terminal residue" evidence="6">
    <location>
        <position position="301"/>
    </location>
</feature>
<accession>A0A430KWQ7</accession>
<dbReference type="PANTHER" id="PTHR30483:SF6">
    <property type="entry name" value="PERIPLASMIC BINDING PROTEIN OF ABC TRANSPORTER FOR NATURAL AMINO ACIDS"/>
    <property type="match status" value="1"/>
</dbReference>
<dbReference type="InterPro" id="IPR036188">
    <property type="entry name" value="FAD/NAD-bd_sf"/>
</dbReference>
<dbReference type="SUPFAM" id="SSF53822">
    <property type="entry name" value="Periplasmic binding protein-like I"/>
    <property type="match status" value="1"/>
</dbReference>
<name>A0A430KWQ7_9HYPO</name>
<dbReference type="GO" id="GO:0016491">
    <property type="term" value="F:oxidoreductase activity"/>
    <property type="evidence" value="ECO:0007669"/>
    <property type="project" value="UniProtKB-KW"/>
</dbReference>
<dbReference type="InterPro" id="IPR003953">
    <property type="entry name" value="FAD-dep_OxRdtase_2_FAD-bd"/>
</dbReference>
<dbReference type="SUPFAM" id="SSF51905">
    <property type="entry name" value="FAD/NAD(P)-binding domain"/>
    <property type="match status" value="1"/>
</dbReference>
<dbReference type="InterPro" id="IPR028081">
    <property type="entry name" value="Leu-bd"/>
</dbReference>
<dbReference type="AlphaFoldDB" id="A0A430KWQ7"/>
<keyword evidence="2" id="KW-0732">Signal</keyword>
<evidence type="ECO:0000313" key="7">
    <source>
        <dbReference type="Proteomes" id="UP000287124"/>
    </source>
</evidence>
<evidence type="ECO:0000259" key="5">
    <source>
        <dbReference type="Pfam" id="PF13458"/>
    </source>
</evidence>
<dbReference type="Proteomes" id="UP000287124">
    <property type="component" value="Unassembled WGS sequence"/>
</dbReference>
<comment type="caution">
    <text evidence="6">The sequence shown here is derived from an EMBL/GenBank/DDBJ whole genome shotgun (WGS) entry which is preliminary data.</text>
</comment>
<dbReference type="Pfam" id="PF13458">
    <property type="entry name" value="Peripla_BP_6"/>
    <property type="match status" value="1"/>
</dbReference>
<evidence type="ECO:0008006" key="8">
    <source>
        <dbReference type="Google" id="ProtNLM"/>
    </source>
</evidence>
<feature type="domain" description="FAD-dependent oxidoreductase 2 FAD-binding" evidence="4">
    <location>
        <begin position="247"/>
        <end position="298"/>
    </location>
</feature>
<feature type="non-terminal residue" evidence="6">
    <location>
        <position position="1"/>
    </location>
</feature>
<feature type="domain" description="Leucine-binding protein" evidence="5">
    <location>
        <begin position="3"/>
        <end position="211"/>
    </location>
</feature>
<dbReference type="PANTHER" id="PTHR30483">
    <property type="entry name" value="LEUCINE-SPECIFIC-BINDING PROTEIN"/>
    <property type="match status" value="1"/>
</dbReference>
<evidence type="ECO:0000313" key="6">
    <source>
        <dbReference type="EMBL" id="RTE67814.1"/>
    </source>
</evidence>
<dbReference type="InterPro" id="IPR028082">
    <property type="entry name" value="Peripla_BP_I"/>
</dbReference>
<reference evidence="6 7" key="1">
    <citation type="submission" date="2017-06" db="EMBL/GenBank/DDBJ databases">
        <title>Comparative genomic analysis of Ambrosia Fusariam Clade fungi.</title>
        <authorList>
            <person name="Stajich J.E."/>
            <person name="Carrillo J."/>
            <person name="Kijimoto T."/>
            <person name="Eskalen A."/>
            <person name="O'Donnell K."/>
            <person name="Kasson M."/>
        </authorList>
    </citation>
    <scope>NUCLEOTIDE SEQUENCE [LARGE SCALE GENOMIC DNA]</scope>
    <source>
        <strain evidence="6 7">UCR1854</strain>
    </source>
</reference>
<proteinExistence type="predicted"/>
<sequence>TASAVIAEGGKSWYFITADYAFGQQLEKDATRFINEMGGKVLGGVKHPTNTADFSSFALQAQSSKADVVAFANAGQDTDNSIKQSGEFGLVQGGQKLVGLLMFDTDVHAIGLNAAQGTYMTTASYWNMDEKTRAWSKKFFARTNVMPTMIQTGVYGSVLHYLKGIQAAGTDDPQKVMAKMRELPIEDTFVHGGRLREDGRVIRDMYLAKVKKPSESKKPWDYLDIIKTVKGEDAIDHVANEETYDCDALVVGSGCAGLSAAVTAGHHGLKVLVVEKEPRFGGTTARSGGWLWIPGTSLARA</sequence>
<keyword evidence="7" id="KW-1185">Reference proteome</keyword>
<dbReference type="EMBL" id="MIKF01001759">
    <property type="protein sequence ID" value="RTE67814.1"/>
    <property type="molecule type" value="Genomic_DNA"/>
</dbReference>
<dbReference type="Pfam" id="PF00890">
    <property type="entry name" value="FAD_binding_2"/>
    <property type="match status" value="1"/>
</dbReference>
<evidence type="ECO:0000259" key="4">
    <source>
        <dbReference type="Pfam" id="PF00890"/>
    </source>
</evidence>
<dbReference type="InterPro" id="IPR051010">
    <property type="entry name" value="BCAA_transport"/>
</dbReference>
<keyword evidence="3" id="KW-0560">Oxidoreductase</keyword>
<organism evidence="6 7">
    <name type="scientific">Fusarium euwallaceae</name>
    <dbReference type="NCBI Taxonomy" id="1147111"/>
    <lineage>
        <taxon>Eukaryota</taxon>
        <taxon>Fungi</taxon>
        <taxon>Dikarya</taxon>
        <taxon>Ascomycota</taxon>
        <taxon>Pezizomycotina</taxon>
        <taxon>Sordariomycetes</taxon>
        <taxon>Hypocreomycetidae</taxon>
        <taxon>Hypocreales</taxon>
        <taxon>Nectriaceae</taxon>
        <taxon>Fusarium</taxon>
        <taxon>Fusarium solani species complex</taxon>
    </lineage>
</organism>
<protein>
    <recommendedName>
        <fullName evidence="8">FAD-dependent oxidoreductase 2 FAD binding domain-containing protein</fullName>
    </recommendedName>
</protein>
<dbReference type="Gene3D" id="3.40.50.2300">
    <property type="match status" value="2"/>
</dbReference>
<dbReference type="Gene3D" id="3.50.50.60">
    <property type="entry name" value="FAD/NAD(P)-binding domain"/>
    <property type="match status" value="1"/>
</dbReference>
<keyword evidence="1" id="KW-0285">Flavoprotein</keyword>